<dbReference type="GO" id="GO:0016020">
    <property type="term" value="C:membrane"/>
    <property type="evidence" value="ECO:0007669"/>
    <property type="project" value="UniProtKB-SubCell"/>
</dbReference>
<proteinExistence type="inferred from homology"/>
<comment type="subcellular location">
    <subcellularLocation>
        <location evidence="1">Membrane</location>
        <topology evidence="1">Multi-pass membrane protein</topology>
    </subcellularLocation>
</comment>
<sequence>MKAKAISYALLSAALFGVSTPAAKLLLADIDQRILAGLLYCGAGVGVALLRRLPLRLGLAIRAEEAKLGGTDWVWTGAATLAGGVAAPLLLMFGLARAEAATASLLLTLEGVFTAAIAWFVFREPFDRRIALGMALIVAGSLCLAWSGAPSLSGALGPVAIAAACLAWAVDNNLTRRVSLSDPLQIVEIKGMVAGAVNLGLGLFAGAFMPSIPLVGAASVVGFLGYGVSLALFVLALRHLGTARTGAYFSTAPFLGAAVSVAALGEPLTMELAAGAALMGAGVWLHLTECHEHEHLHHAVEHSHSHVHDEHHRHGDHSDHENGQPHVHWHAHEPLLHAHPHMPDMHHRHDH</sequence>
<feature type="transmembrane region" description="Helical" evidence="7">
    <location>
        <begin position="191"/>
        <end position="209"/>
    </location>
</feature>
<dbReference type="KEGG" id="mtw:CQW49_08310"/>
<dbReference type="InterPro" id="IPR000620">
    <property type="entry name" value="EamA_dom"/>
</dbReference>
<dbReference type="InterPro" id="IPR037185">
    <property type="entry name" value="EmrE-like"/>
</dbReference>
<evidence type="ECO:0000256" key="5">
    <source>
        <dbReference type="ARBA" id="ARBA00023136"/>
    </source>
</evidence>
<name>A0A2D2D5J8_METT3</name>
<gene>
    <name evidence="9" type="ORF">CQW49_08310</name>
</gene>
<dbReference type="PANTHER" id="PTHR32322:SF2">
    <property type="entry name" value="EAMA DOMAIN-CONTAINING PROTEIN"/>
    <property type="match status" value="1"/>
</dbReference>
<evidence type="ECO:0000313" key="10">
    <source>
        <dbReference type="Proteomes" id="UP000230709"/>
    </source>
</evidence>
<keyword evidence="3 7" id="KW-0812">Transmembrane</keyword>
<dbReference type="Gene3D" id="1.10.3730.20">
    <property type="match status" value="2"/>
</dbReference>
<keyword evidence="5 7" id="KW-0472">Membrane</keyword>
<reference evidence="10" key="1">
    <citation type="submission" date="2017-10" db="EMBL/GenBank/DDBJ databases">
        <title>Completed PacBio SMRT sequence of Methylosinus trichosporium OB3b reveals presence of a third large plasmid.</title>
        <authorList>
            <person name="Charles T.C."/>
            <person name="Lynch M.D.J."/>
            <person name="Heil J.R."/>
            <person name="Cheng J."/>
        </authorList>
    </citation>
    <scope>NUCLEOTIDE SEQUENCE [LARGE SCALE GENOMIC DNA]</scope>
    <source>
        <strain evidence="10">OB3b</strain>
    </source>
</reference>
<feature type="transmembrane region" description="Helical" evidence="7">
    <location>
        <begin position="153"/>
        <end position="170"/>
    </location>
</feature>
<keyword evidence="10" id="KW-1185">Reference proteome</keyword>
<dbReference type="SUPFAM" id="SSF103481">
    <property type="entry name" value="Multidrug resistance efflux transporter EmrE"/>
    <property type="match status" value="2"/>
</dbReference>
<feature type="compositionally biased region" description="Basic and acidic residues" evidence="6">
    <location>
        <begin position="298"/>
        <end position="323"/>
    </location>
</feature>
<feature type="transmembrane region" description="Helical" evidence="7">
    <location>
        <begin position="73"/>
        <end position="95"/>
    </location>
</feature>
<evidence type="ECO:0000256" key="3">
    <source>
        <dbReference type="ARBA" id="ARBA00022692"/>
    </source>
</evidence>
<evidence type="ECO:0000256" key="4">
    <source>
        <dbReference type="ARBA" id="ARBA00022989"/>
    </source>
</evidence>
<feature type="transmembrane region" description="Helical" evidence="7">
    <location>
        <begin position="215"/>
        <end position="235"/>
    </location>
</feature>
<dbReference type="Pfam" id="PF00892">
    <property type="entry name" value="EamA"/>
    <property type="match status" value="2"/>
</dbReference>
<feature type="transmembrane region" description="Helical" evidence="7">
    <location>
        <begin position="34"/>
        <end position="53"/>
    </location>
</feature>
<dbReference type="STRING" id="595536.GCA_000178815_03486"/>
<evidence type="ECO:0000256" key="6">
    <source>
        <dbReference type="SAM" id="MobiDB-lite"/>
    </source>
</evidence>
<evidence type="ECO:0000256" key="2">
    <source>
        <dbReference type="ARBA" id="ARBA00007362"/>
    </source>
</evidence>
<feature type="region of interest" description="Disordered" evidence="6">
    <location>
        <begin position="298"/>
        <end position="326"/>
    </location>
</feature>
<keyword evidence="4 7" id="KW-1133">Transmembrane helix</keyword>
<dbReference type="Proteomes" id="UP000230709">
    <property type="component" value="Chromosome"/>
</dbReference>
<dbReference type="EMBL" id="CP023737">
    <property type="protein sequence ID" value="ATQ70288.1"/>
    <property type="molecule type" value="Genomic_DNA"/>
</dbReference>
<comment type="similarity">
    <text evidence="2">Belongs to the EamA transporter family.</text>
</comment>
<dbReference type="RefSeq" id="WP_003614485.1">
    <property type="nucleotide sequence ID" value="NZ_ADVE02000001.1"/>
</dbReference>
<feature type="domain" description="EamA" evidence="8">
    <location>
        <begin position="4"/>
        <end position="144"/>
    </location>
</feature>
<feature type="transmembrane region" description="Helical" evidence="7">
    <location>
        <begin position="101"/>
        <end position="122"/>
    </location>
</feature>
<accession>A0A2D2D5J8</accession>
<organism evidence="9 10">
    <name type="scientific">Methylosinus trichosporium (strain ATCC 35070 / NCIMB 11131 / UNIQEM 75 / OB3b)</name>
    <dbReference type="NCBI Taxonomy" id="595536"/>
    <lineage>
        <taxon>Bacteria</taxon>
        <taxon>Pseudomonadati</taxon>
        <taxon>Pseudomonadota</taxon>
        <taxon>Alphaproteobacteria</taxon>
        <taxon>Hyphomicrobiales</taxon>
        <taxon>Methylocystaceae</taxon>
        <taxon>Methylosinus</taxon>
    </lineage>
</organism>
<dbReference type="PANTHER" id="PTHR32322">
    <property type="entry name" value="INNER MEMBRANE TRANSPORTER"/>
    <property type="match status" value="1"/>
</dbReference>
<evidence type="ECO:0000313" key="9">
    <source>
        <dbReference type="EMBL" id="ATQ70288.1"/>
    </source>
</evidence>
<evidence type="ECO:0000259" key="8">
    <source>
        <dbReference type="Pfam" id="PF00892"/>
    </source>
</evidence>
<feature type="domain" description="EamA" evidence="8">
    <location>
        <begin position="157"/>
        <end position="286"/>
    </location>
</feature>
<dbReference type="InterPro" id="IPR050638">
    <property type="entry name" value="AA-Vitamin_Transporters"/>
</dbReference>
<evidence type="ECO:0000256" key="7">
    <source>
        <dbReference type="SAM" id="Phobius"/>
    </source>
</evidence>
<protein>
    <submittedName>
        <fullName evidence="9">EamA family transporter</fullName>
    </submittedName>
</protein>
<evidence type="ECO:0000256" key="1">
    <source>
        <dbReference type="ARBA" id="ARBA00004141"/>
    </source>
</evidence>
<dbReference type="AlphaFoldDB" id="A0A2D2D5J8"/>